<dbReference type="InterPro" id="IPR025602">
    <property type="entry name" value="BCP1_family"/>
</dbReference>
<dbReference type="Proteomes" id="UP000663860">
    <property type="component" value="Unassembled WGS sequence"/>
</dbReference>
<evidence type="ECO:0000313" key="3">
    <source>
        <dbReference type="EMBL" id="CAF0746272.1"/>
    </source>
</evidence>
<dbReference type="PANTHER" id="PTHR13261">
    <property type="entry name" value="BRCA2 AND CDKN1A INTERACTING PROTEIN"/>
    <property type="match status" value="1"/>
</dbReference>
<accession>A0A813P237</accession>
<gene>
    <name evidence="3" type="ORF">IZO911_LOCUS3855</name>
</gene>
<evidence type="ECO:0000256" key="2">
    <source>
        <dbReference type="SAM" id="MobiDB-lite"/>
    </source>
</evidence>
<evidence type="ECO:0000313" key="4">
    <source>
        <dbReference type="Proteomes" id="UP000663860"/>
    </source>
</evidence>
<protein>
    <recommendedName>
        <fullName evidence="5">Protein BCCIP homolog</fullName>
    </recommendedName>
</protein>
<feature type="compositionally biased region" description="Acidic residues" evidence="2">
    <location>
        <begin position="27"/>
        <end position="36"/>
    </location>
</feature>
<comment type="similarity">
    <text evidence="1">Belongs to the BCP1 family.</text>
</comment>
<name>A0A813P237_9BILA</name>
<proteinExistence type="inferred from homology"/>
<reference evidence="3" key="1">
    <citation type="submission" date="2021-02" db="EMBL/GenBank/DDBJ databases">
        <authorList>
            <person name="Nowell W R."/>
        </authorList>
    </citation>
    <scope>NUCLEOTIDE SEQUENCE</scope>
</reference>
<feature type="region of interest" description="Disordered" evidence="2">
    <location>
        <begin position="1"/>
        <end position="40"/>
    </location>
</feature>
<dbReference type="AlphaFoldDB" id="A0A813P237"/>
<sequence>MPRSSKKQRPNNQAEEAESSSTASSSDNDEDQDEPMDNNPQENIQIDLEARSPIDTDHDAIHYFLEQSFGNAIKKSVLDLNQLTTQLITQQTCGSVFYQPLDSTVDETDDEDDDNPVLGICSILRFDQQYNKQIQAWLLDKCSDNEQAKEILKTSKCGLFINERYMNIPADISLPAIRTLREEIIHQMDYWVIHSKLRLHKSDSNTIYYVNGEEEIFEKYATVSCDYYPVQSSAGEWTHRRKIMFISSNKLDQISLDIEQKLKQ</sequence>
<comment type="caution">
    <text evidence="3">The sequence shown here is derived from an EMBL/GenBank/DDBJ whole genome shotgun (WGS) entry which is preliminary data.</text>
</comment>
<evidence type="ECO:0008006" key="5">
    <source>
        <dbReference type="Google" id="ProtNLM"/>
    </source>
</evidence>
<dbReference type="Pfam" id="PF13862">
    <property type="entry name" value="BCCIP"/>
    <property type="match status" value="1"/>
</dbReference>
<organism evidence="3 4">
    <name type="scientific">Adineta steineri</name>
    <dbReference type="NCBI Taxonomy" id="433720"/>
    <lineage>
        <taxon>Eukaryota</taxon>
        <taxon>Metazoa</taxon>
        <taxon>Spiralia</taxon>
        <taxon>Gnathifera</taxon>
        <taxon>Rotifera</taxon>
        <taxon>Eurotatoria</taxon>
        <taxon>Bdelloidea</taxon>
        <taxon>Adinetida</taxon>
        <taxon>Adinetidae</taxon>
        <taxon>Adineta</taxon>
    </lineage>
</organism>
<evidence type="ECO:0000256" key="1">
    <source>
        <dbReference type="ARBA" id="ARBA00006781"/>
    </source>
</evidence>
<dbReference type="GO" id="GO:0005634">
    <property type="term" value="C:nucleus"/>
    <property type="evidence" value="ECO:0007669"/>
    <property type="project" value="TreeGrafter"/>
</dbReference>
<dbReference type="PANTHER" id="PTHR13261:SF0">
    <property type="entry name" value="BRCA2 AND CDKN1A-INTERACTING PROTEIN"/>
    <property type="match status" value="1"/>
</dbReference>
<dbReference type="EMBL" id="CAJNOE010000020">
    <property type="protein sequence ID" value="CAF0746272.1"/>
    <property type="molecule type" value="Genomic_DNA"/>
</dbReference>